<dbReference type="PRINTS" id="PR00682">
    <property type="entry name" value="IPNSYNTHASE"/>
</dbReference>
<evidence type="ECO:0000313" key="6">
    <source>
        <dbReference type="EMBL" id="KAF6153025.1"/>
    </source>
</evidence>
<keyword evidence="3 4" id="KW-0408">Iron</keyword>
<dbReference type="GO" id="GO:0046872">
    <property type="term" value="F:metal ion binding"/>
    <property type="evidence" value="ECO:0007669"/>
    <property type="project" value="UniProtKB-KW"/>
</dbReference>
<organism evidence="6 8">
    <name type="scientific">Kingdonia uniflora</name>
    <dbReference type="NCBI Taxonomy" id="39325"/>
    <lineage>
        <taxon>Eukaryota</taxon>
        <taxon>Viridiplantae</taxon>
        <taxon>Streptophyta</taxon>
        <taxon>Embryophyta</taxon>
        <taxon>Tracheophyta</taxon>
        <taxon>Spermatophyta</taxon>
        <taxon>Magnoliopsida</taxon>
        <taxon>Ranunculales</taxon>
        <taxon>Circaeasteraceae</taxon>
        <taxon>Kingdonia</taxon>
    </lineage>
</organism>
<comment type="caution">
    <text evidence="6">The sequence shown here is derived from an EMBL/GenBank/DDBJ whole genome shotgun (WGS) entry which is preliminary data.</text>
</comment>
<keyword evidence="8" id="KW-1185">Reference proteome</keyword>
<feature type="domain" description="Fe2OG dioxygenase" evidence="5">
    <location>
        <begin position="205"/>
        <end position="305"/>
    </location>
</feature>
<gene>
    <name evidence="6" type="ORF">GIB67_003930</name>
    <name evidence="7" type="ORF">GIB67_004242</name>
</gene>
<dbReference type="InterPro" id="IPR005123">
    <property type="entry name" value="Oxoglu/Fe-dep_dioxygenase_dom"/>
</dbReference>
<evidence type="ECO:0000259" key="5">
    <source>
        <dbReference type="PROSITE" id="PS51471"/>
    </source>
</evidence>
<proteinExistence type="inferred from homology"/>
<dbReference type="PROSITE" id="PS51471">
    <property type="entry name" value="FE2OG_OXY"/>
    <property type="match status" value="1"/>
</dbReference>
<comment type="similarity">
    <text evidence="1 4">Belongs to the iron/ascorbate-dependent oxidoreductase family.</text>
</comment>
<keyword evidence="4" id="KW-0560">Oxidoreductase</keyword>
<dbReference type="InterPro" id="IPR027443">
    <property type="entry name" value="IPNS-like_sf"/>
</dbReference>
<dbReference type="InterPro" id="IPR026992">
    <property type="entry name" value="DIOX_N"/>
</dbReference>
<dbReference type="InterPro" id="IPR044861">
    <property type="entry name" value="IPNS-like_FE2OG_OXY"/>
</dbReference>
<keyword evidence="2 4" id="KW-0479">Metal-binding</keyword>
<dbReference type="Pfam" id="PF14226">
    <property type="entry name" value="DIOX_N"/>
    <property type="match status" value="1"/>
</dbReference>
<evidence type="ECO:0000256" key="3">
    <source>
        <dbReference type="ARBA" id="ARBA00023004"/>
    </source>
</evidence>
<dbReference type="GO" id="GO:0016491">
    <property type="term" value="F:oxidoreductase activity"/>
    <property type="evidence" value="ECO:0007669"/>
    <property type="project" value="UniProtKB-KW"/>
</dbReference>
<dbReference type="SUPFAM" id="SSF51197">
    <property type="entry name" value="Clavaminate synthase-like"/>
    <property type="match status" value="1"/>
</dbReference>
<evidence type="ECO:0000256" key="4">
    <source>
        <dbReference type="RuleBase" id="RU003682"/>
    </source>
</evidence>
<evidence type="ECO:0000256" key="1">
    <source>
        <dbReference type="ARBA" id="ARBA00008056"/>
    </source>
</evidence>
<evidence type="ECO:0000256" key="2">
    <source>
        <dbReference type="ARBA" id="ARBA00022723"/>
    </source>
</evidence>
<dbReference type="EMBL" id="JACGCM010001275">
    <property type="protein sequence ID" value="KAF6157304.1"/>
    <property type="molecule type" value="Genomic_DNA"/>
</dbReference>
<evidence type="ECO:0000313" key="8">
    <source>
        <dbReference type="Proteomes" id="UP000541444"/>
    </source>
</evidence>
<dbReference type="EMBL" id="JACGCM010001587">
    <property type="protein sequence ID" value="KAF6153025.1"/>
    <property type="molecule type" value="Genomic_DNA"/>
</dbReference>
<name>A0A7J7MDR6_9MAGN</name>
<protein>
    <recommendedName>
        <fullName evidence="5">Fe2OG dioxygenase domain-containing protein</fullName>
    </recommendedName>
</protein>
<evidence type="ECO:0000313" key="7">
    <source>
        <dbReference type="EMBL" id="KAF6157304.1"/>
    </source>
</evidence>
<dbReference type="InterPro" id="IPR050295">
    <property type="entry name" value="Plant_2OG-oxidoreductases"/>
</dbReference>
<dbReference type="OrthoDB" id="288590at2759"/>
<dbReference type="PANTHER" id="PTHR47991">
    <property type="entry name" value="OXOGLUTARATE/IRON-DEPENDENT DIOXYGENASE"/>
    <property type="match status" value="1"/>
</dbReference>
<dbReference type="Gene3D" id="2.60.120.330">
    <property type="entry name" value="B-lactam Antibiotic, Isopenicillin N Synthase, Chain"/>
    <property type="match status" value="1"/>
</dbReference>
<dbReference type="AlphaFoldDB" id="A0A7J7MDR6"/>
<accession>A0A7J7MDR6</accession>
<dbReference type="Proteomes" id="UP000541444">
    <property type="component" value="Unassembled WGS sequence"/>
</dbReference>
<dbReference type="Pfam" id="PF03171">
    <property type="entry name" value="2OG-FeII_Oxy"/>
    <property type="match status" value="1"/>
</dbReference>
<reference evidence="6 8" key="1">
    <citation type="journal article" date="2020" name="IScience">
        <title>Genome Sequencing of the Endangered Kingdonia uniflora (Circaeasteraceae, Ranunculales) Reveals Potential Mechanisms of Evolutionary Specialization.</title>
        <authorList>
            <person name="Sun Y."/>
            <person name="Deng T."/>
            <person name="Zhang A."/>
            <person name="Moore M.J."/>
            <person name="Landis J.B."/>
            <person name="Lin N."/>
            <person name="Zhang H."/>
            <person name="Zhang X."/>
            <person name="Huang J."/>
            <person name="Zhang X."/>
            <person name="Sun H."/>
            <person name="Wang H."/>
        </authorList>
    </citation>
    <scope>NUCLEOTIDE SEQUENCE [LARGE SCALE GENOMIC DNA]</scope>
    <source>
        <strain evidence="6">TB1705</strain>
        <tissue evidence="6">Leaf</tissue>
    </source>
</reference>
<sequence length="359" mass="40860">MALEAIEYSDDIQNLLLSRGHDKLAHHPNKYLICDEERRSLKEVSPSTYIPIISLEELGGRSRPVAIEKLKKACKEHGFFQVANHGVSEALMGDMMEIAEEYFDMPLEDEVHLCTNDYRKRTRVCTRFCNTSNKDVHMHWRDYLRHPCYPIEYHIDSWPNNPSSYRYIAAKYATAMRGVTLKLLGGISESLGLARDYIENALGEQNQTMQINCYPPCPKPELTPLALAAHTDPNCLTLVQDNGVSGLQIMKDGTWLDIPPLHEAFFVHIGDQLQVISNGEYKSLVHRAMTNSVKRRMSIPTFYGPSLDAVIKPASSLASANVHGPLYVPFTYRRFLDHFYSIKLYTTTLQQFEVANCTK</sequence>